<protein>
    <submittedName>
        <fullName evidence="1">Uncharacterized protein</fullName>
    </submittedName>
</protein>
<dbReference type="EMBL" id="KK107348">
    <property type="protein sequence ID" value="EZA52184.1"/>
    <property type="molecule type" value="Genomic_DNA"/>
</dbReference>
<proteinExistence type="predicted"/>
<accession>A0A026WAY8</accession>
<evidence type="ECO:0000313" key="1">
    <source>
        <dbReference type="EMBL" id="EZA52184.1"/>
    </source>
</evidence>
<organism evidence="1 2">
    <name type="scientific">Ooceraea biroi</name>
    <name type="common">Clonal raider ant</name>
    <name type="synonym">Cerapachys biroi</name>
    <dbReference type="NCBI Taxonomy" id="2015173"/>
    <lineage>
        <taxon>Eukaryota</taxon>
        <taxon>Metazoa</taxon>
        <taxon>Ecdysozoa</taxon>
        <taxon>Arthropoda</taxon>
        <taxon>Hexapoda</taxon>
        <taxon>Insecta</taxon>
        <taxon>Pterygota</taxon>
        <taxon>Neoptera</taxon>
        <taxon>Endopterygota</taxon>
        <taxon>Hymenoptera</taxon>
        <taxon>Apocrita</taxon>
        <taxon>Aculeata</taxon>
        <taxon>Formicoidea</taxon>
        <taxon>Formicidae</taxon>
        <taxon>Dorylinae</taxon>
        <taxon>Ooceraea</taxon>
    </lineage>
</organism>
<gene>
    <name evidence="1" type="ORF">X777_08697</name>
</gene>
<dbReference type="Proteomes" id="UP000053097">
    <property type="component" value="Unassembled WGS sequence"/>
</dbReference>
<sequence length="80" mass="9387">MARSKEILTATKQANRQLLERNFRPPPGQLKQRLALVRPALQLLRNICCDDRHYLPTVYLFTQRNLLFRLPDFAALSRLP</sequence>
<keyword evidence="2" id="KW-1185">Reference proteome</keyword>
<dbReference type="AlphaFoldDB" id="A0A026WAY8"/>
<evidence type="ECO:0000313" key="2">
    <source>
        <dbReference type="Proteomes" id="UP000053097"/>
    </source>
</evidence>
<name>A0A026WAY8_OOCBI</name>
<reference evidence="1 2" key="1">
    <citation type="journal article" date="2014" name="Curr. Biol.">
        <title>The genome of the clonal raider ant Cerapachys biroi.</title>
        <authorList>
            <person name="Oxley P.R."/>
            <person name="Ji L."/>
            <person name="Fetter-Pruneda I."/>
            <person name="McKenzie S.K."/>
            <person name="Li C."/>
            <person name="Hu H."/>
            <person name="Zhang G."/>
            <person name="Kronauer D.J."/>
        </authorList>
    </citation>
    <scope>NUCLEOTIDE SEQUENCE [LARGE SCALE GENOMIC DNA]</scope>
</reference>